<keyword evidence="2" id="KW-1185">Reference proteome</keyword>
<dbReference type="Proteomes" id="UP000003635">
    <property type="component" value="Unassembled WGS sequence"/>
</dbReference>
<dbReference type="AlphaFoldDB" id="Q2CDH9"/>
<dbReference type="EMBL" id="AAOT01000023">
    <property type="protein sequence ID" value="EAR50732.1"/>
    <property type="molecule type" value="Genomic_DNA"/>
</dbReference>
<dbReference type="HOGENOM" id="CLU_129826_0_0_5"/>
<dbReference type="STRING" id="314256.OG2516_10024"/>
<proteinExistence type="predicted"/>
<evidence type="ECO:0000313" key="2">
    <source>
        <dbReference type="Proteomes" id="UP000003635"/>
    </source>
</evidence>
<accession>Q2CDH9</accession>
<reference evidence="1 2" key="1">
    <citation type="journal article" date="2010" name="J. Bacteriol.">
        <title>Genome sequences of Oceanicola granulosus HTCC2516(T) and Oceanicola batsensis HTCC2597(TDelta).</title>
        <authorList>
            <person name="Thrash J.C."/>
            <person name="Cho J.C."/>
            <person name="Vergin K.L."/>
            <person name="Giovannoni S.J."/>
        </authorList>
    </citation>
    <scope>NUCLEOTIDE SEQUENCE [LARGE SCALE GENOMIC DNA]</scope>
    <source>
        <strain evidence="2">ATCC BAA-861 / DSM 15982 / KCTC 12143 / HTCC2516</strain>
    </source>
</reference>
<sequence length="177" mass="18584">MKALLVPVLLLFLGTGAGVGAGMLLSPPPEEELPEGEVAAAEAPCGDPHEADVAAAPEEEPGDVVVEGRDYARLNNQFVVPVVEEGSVAALVVLSLSLEVAAGSRDVVFAHEPKLRDALLQVLFGHANIGGFDGNFTSAANMRVLRSSLRDAARETMGDHVLDVLIIDIVRQDVDAR</sequence>
<protein>
    <recommendedName>
        <fullName evidence="3">Flagellar protein FliL</fullName>
    </recommendedName>
</protein>
<evidence type="ECO:0000313" key="1">
    <source>
        <dbReference type="EMBL" id="EAR50732.1"/>
    </source>
</evidence>
<name>Q2CDH9_OCEGH</name>
<organism evidence="1 2">
    <name type="scientific">Oceanicola granulosus (strain ATCC BAA-861 / DSM 15982 / KCTC 12143 / HTCC2516)</name>
    <dbReference type="NCBI Taxonomy" id="314256"/>
    <lineage>
        <taxon>Bacteria</taxon>
        <taxon>Pseudomonadati</taxon>
        <taxon>Pseudomonadota</taxon>
        <taxon>Alphaproteobacteria</taxon>
        <taxon>Rhodobacterales</taxon>
        <taxon>Roseobacteraceae</taxon>
        <taxon>Oceanicola</taxon>
    </lineage>
</organism>
<evidence type="ECO:0008006" key="3">
    <source>
        <dbReference type="Google" id="ProtNLM"/>
    </source>
</evidence>
<dbReference type="OrthoDB" id="7864548at2"/>
<dbReference type="eggNOG" id="ENOG50316FU">
    <property type="taxonomic scope" value="Bacteria"/>
</dbReference>
<gene>
    <name evidence="1" type="ORF">OG2516_10024</name>
</gene>
<comment type="caution">
    <text evidence="1">The sequence shown here is derived from an EMBL/GenBank/DDBJ whole genome shotgun (WGS) entry which is preliminary data.</text>
</comment>
<dbReference type="RefSeq" id="WP_007255525.1">
    <property type="nucleotide sequence ID" value="NZ_CH724107.1"/>
</dbReference>